<dbReference type="GO" id="GO:0004739">
    <property type="term" value="F:pyruvate dehydrogenase (acetyl-transferring) activity"/>
    <property type="evidence" value="ECO:0007669"/>
    <property type="project" value="TreeGrafter"/>
</dbReference>
<proteinExistence type="predicted"/>
<dbReference type="PANTHER" id="PTHR11516">
    <property type="entry name" value="PYRUVATE DEHYDROGENASE E1 COMPONENT, ALPHA SUBUNIT BACTERIAL AND ORGANELLAR"/>
    <property type="match status" value="1"/>
</dbReference>
<name>A0A2P2J7L9_RHIMU</name>
<keyword evidence="2" id="KW-0560">Oxidoreductase</keyword>
<dbReference type="InterPro" id="IPR029061">
    <property type="entry name" value="THDP-binding"/>
</dbReference>
<keyword evidence="5" id="KW-0670">Pyruvate</keyword>
<comment type="cofactor">
    <cofactor evidence="1">
        <name>thiamine diphosphate</name>
        <dbReference type="ChEBI" id="CHEBI:58937"/>
    </cofactor>
</comment>
<dbReference type="AlphaFoldDB" id="A0A2P2J7L9"/>
<evidence type="ECO:0000259" key="4">
    <source>
        <dbReference type="Pfam" id="PF00676"/>
    </source>
</evidence>
<dbReference type="GO" id="GO:0006086">
    <property type="term" value="P:pyruvate decarboxylation to acetyl-CoA"/>
    <property type="evidence" value="ECO:0007669"/>
    <property type="project" value="TreeGrafter"/>
</dbReference>
<reference evidence="5" key="1">
    <citation type="submission" date="2018-02" db="EMBL/GenBank/DDBJ databases">
        <title>Rhizophora mucronata_Transcriptome.</title>
        <authorList>
            <person name="Meera S.P."/>
            <person name="Sreeshan A."/>
            <person name="Augustine A."/>
        </authorList>
    </citation>
    <scope>NUCLEOTIDE SEQUENCE</scope>
    <source>
        <tissue evidence="5">Leaf</tissue>
    </source>
</reference>
<feature type="domain" description="Dehydrogenase E1 component" evidence="4">
    <location>
        <begin position="3"/>
        <end position="52"/>
    </location>
</feature>
<dbReference type="PANTHER" id="PTHR11516:SF60">
    <property type="entry name" value="PYRUVATE DEHYDROGENASE E1 COMPONENT SUBUNIT ALPHA"/>
    <property type="match status" value="1"/>
</dbReference>
<dbReference type="Pfam" id="PF00676">
    <property type="entry name" value="E1_dh"/>
    <property type="match status" value="1"/>
</dbReference>
<evidence type="ECO:0000256" key="3">
    <source>
        <dbReference type="ARBA" id="ARBA00023052"/>
    </source>
</evidence>
<evidence type="ECO:0000256" key="1">
    <source>
        <dbReference type="ARBA" id="ARBA00001964"/>
    </source>
</evidence>
<evidence type="ECO:0000256" key="2">
    <source>
        <dbReference type="ARBA" id="ARBA00023002"/>
    </source>
</evidence>
<dbReference type="InterPro" id="IPR050642">
    <property type="entry name" value="PDH_E1_Alpha_Subunit"/>
</dbReference>
<dbReference type="InterPro" id="IPR001017">
    <property type="entry name" value="DH_E1"/>
</dbReference>
<dbReference type="EMBL" id="GGEC01008992">
    <property type="protein sequence ID" value="MBW89475.1"/>
    <property type="molecule type" value="Transcribed_RNA"/>
</dbReference>
<accession>A0A2P2J7L9</accession>
<dbReference type="SUPFAM" id="SSF52518">
    <property type="entry name" value="Thiamin diphosphate-binding fold (THDP-binding)"/>
    <property type="match status" value="1"/>
</dbReference>
<keyword evidence="3" id="KW-0786">Thiamine pyrophosphate</keyword>
<organism evidence="5">
    <name type="scientific">Rhizophora mucronata</name>
    <name type="common">Asiatic mangrove</name>
    <dbReference type="NCBI Taxonomy" id="61149"/>
    <lineage>
        <taxon>Eukaryota</taxon>
        <taxon>Viridiplantae</taxon>
        <taxon>Streptophyta</taxon>
        <taxon>Embryophyta</taxon>
        <taxon>Tracheophyta</taxon>
        <taxon>Spermatophyta</taxon>
        <taxon>Magnoliopsida</taxon>
        <taxon>eudicotyledons</taxon>
        <taxon>Gunneridae</taxon>
        <taxon>Pentapetalae</taxon>
        <taxon>rosids</taxon>
        <taxon>fabids</taxon>
        <taxon>Malpighiales</taxon>
        <taxon>Rhizophoraceae</taxon>
        <taxon>Rhizophora</taxon>
    </lineage>
</organism>
<protein>
    <submittedName>
        <fullName evidence="5">Pyruvate dehydrogenase E1 component subunit alpha</fullName>
    </submittedName>
</protein>
<dbReference type="Gene3D" id="3.40.50.970">
    <property type="match status" value="1"/>
</dbReference>
<evidence type="ECO:0000313" key="5">
    <source>
        <dbReference type="EMBL" id="MBW89475.1"/>
    </source>
</evidence>
<sequence>MEAANTKDCIVTAYRDHCTFLGRSGTLLEIFAQVMGRRAGCSNGKGGSMHFVDWLSPRNIQRKKRSLLICTETVPANQG</sequence>